<dbReference type="RefSeq" id="WP_011078214.1">
    <property type="nucleotide sequence ID" value="NC_004459.3"/>
</dbReference>
<dbReference type="KEGG" id="vvu:VV1_0093"/>
<sequence>MADLVPESEQQYGSILTVLGESAEQNGKMLKKPVEFTHIAFGDANDTYVQPDRKSQSLVNELYRLPVNSVDVLQATPDSVPILTVEALLPDDIHDVVIREFAAVATFNGQEYFHAIGNCARIYVPSPVNNGQLNNPVSLEMTFVITSAEPIVQINPNVITASRNYVNTQVSKSDERVAQAIIDQNGKDWFIEDGFLVTPQVSAFNIKAGAGYVSGNRVTLEFDRNVQVPNKPSFIYVDAHRKGTPTGEQVTLFDLVVTAEEKDDYTDANGVKHFVCKIAQVLADGSVSDLRPKRKDRINGFNFRGWPGDLLSAIQYSAASGAILEIDDEISGINYTAVVGLSGFNILFHQNAKLKLAANQNKPLIKMHGCSKFSLLGDVLLDGNKKENEGLSSGTFADFFLLGLQECEEFSLGNVTALDAHTGGIGFYACTDFNAGRLFSKGSRQIGVSVDGDLLGGKPTRNWSCVEMRGDGSEFNHGLRMSNVDNFSLLSAIGFNNASNGALFERTCMNGTVTLVKTNENGVNGGKAEETHNMTFGTIDADNNAVHGWAFINNNDSTTAVINSKGNGASGLYLYSSDSNKSTKRNTIGVAKLSENDKGLFVEQLGGGAVLSVIIGTVDISLNNYGVYSEDIILDSEVKIGTGVIKNNTLFDVYAKDKTQRPLLGDDVVVGKINYSTTLTLDVNNTSPILKNSSKTFKTANTTNTNINNIKDNDIKDKMISIRIEDEFTSFTNGSGQGRVIVKGGTINPSVGSIVLAIKSTSEDGSSYYWNVRELS</sequence>
<reference evidence="2 3" key="2">
    <citation type="journal article" date="2003" name="Infect. Immun.">
        <title>Characterization and pathogenic significance of Vibrio vulnificus antigens preferentially expressed in septicemic patients.</title>
        <authorList>
            <person name="Kim Y.R."/>
            <person name="Lee S.E."/>
            <person name="Kim C.M."/>
            <person name="Kim S.Y."/>
            <person name="Shin E.K."/>
            <person name="Shin D.H."/>
            <person name="Chung S.S."/>
            <person name="Choy H.E."/>
            <person name="Progulske-Fox A."/>
            <person name="Hillman J.D."/>
            <person name="Handfield M."/>
            <person name="Rhee J.H."/>
        </authorList>
    </citation>
    <scope>NUCLEOTIDE SEQUENCE [LARGE SCALE GENOMIC DNA]</scope>
    <source>
        <strain evidence="2 3">CMCP6</strain>
    </source>
</reference>
<evidence type="ECO:0000313" key="2">
    <source>
        <dbReference type="EMBL" id="AAO08632.1"/>
    </source>
</evidence>
<proteinExistence type="predicted"/>
<evidence type="ECO:0000313" key="3">
    <source>
        <dbReference type="Proteomes" id="UP000002275"/>
    </source>
</evidence>
<feature type="domain" description="Phage tail fibre protein N-terminal" evidence="1">
    <location>
        <begin position="10"/>
        <end position="163"/>
    </location>
</feature>
<evidence type="ECO:0000259" key="1">
    <source>
        <dbReference type="Pfam" id="PF12571"/>
    </source>
</evidence>
<dbReference type="EMBL" id="AE016795">
    <property type="protein sequence ID" value="AAO08632.1"/>
    <property type="molecule type" value="Genomic_DNA"/>
</dbReference>
<name>A0A3Q0L191_VIBVU</name>
<accession>A0A3Q0L191</accession>
<reference evidence="3" key="1">
    <citation type="submission" date="2002-12" db="EMBL/GenBank/DDBJ databases">
        <title>Complete genome sequence of Vibrio vulnificus CMCP6.</title>
        <authorList>
            <person name="Rhee J.H."/>
            <person name="Kim S.Y."/>
            <person name="Chung S.S."/>
            <person name="Kim J.J."/>
            <person name="Moon Y.H."/>
            <person name="Jeong H."/>
            <person name="Choy H.E."/>
        </authorList>
    </citation>
    <scope>NUCLEOTIDE SEQUENCE [LARGE SCALE GENOMIC DNA]</scope>
    <source>
        <strain evidence="3">CMCP6</strain>
    </source>
</reference>
<protein>
    <submittedName>
        <fullName evidence="2">Phage-related tail fiber protein</fullName>
    </submittedName>
</protein>
<dbReference type="Pfam" id="PF12571">
    <property type="entry name" value="Phage_tail_fib"/>
    <property type="match status" value="1"/>
</dbReference>
<organism evidence="2 3">
    <name type="scientific">Vibrio vulnificus (strain CMCP6)</name>
    <dbReference type="NCBI Taxonomy" id="216895"/>
    <lineage>
        <taxon>Bacteria</taxon>
        <taxon>Pseudomonadati</taxon>
        <taxon>Pseudomonadota</taxon>
        <taxon>Gammaproteobacteria</taxon>
        <taxon>Vibrionales</taxon>
        <taxon>Vibrionaceae</taxon>
        <taxon>Vibrio</taxon>
    </lineage>
</organism>
<dbReference type="AlphaFoldDB" id="A0A3Q0L191"/>
<gene>
    <name evidence="2" type="ordered locus">VV1_0093</name>
</gene>
<dbReference type="Proteomes" id="UP000002275">
    <property type="component" value="Chromosome I"/>
</dbReference>
<reference evidence="2 3" key="3">
    <citation type="journal article" date="2011" name="Mol. Syst. Biol.">
        <title>Integrative genome-scale metabolic analysis of Vibrio vulnificus for drug targeting and discovery.</title>
        <authorList>
            <person name="Kim H.U."/>
            <person name="Kim S.Y."/>
            <person name="Jeong H."/>
            <person name="Kim T.Y."/>
            <person name="Kim J.J."/>
            <person name="Choy H.E."/>
            <person name="Yi K.Y."/>
            <person name="Rhee J.H."/>
            <person name="Lee S.Y."/>
        </authorList>
    </citation>
    <scope>NUCLEOTIDE SEQUENCE [LARGE SCALE GENOMIC DNA]</scope>
    <source>
        <strain evidence="2 3">CMCP6</strain>
    </source>
</reference>
<dbReference type="InterPro" id="IPR022225">
    <property type="entry name" value="Phage_tail_fibre_N"/>
</dbReference>